<name>A0A7X4GKA8_9SPHN</name>
<dbReference type="InterPro" id="IPR021488">
    <property type="entry name" value="DUF3142"/>
</dbReference>
<gene>
    <name evidence="1" type="ORF">GR702_20615</name>
</gene>
<comment type="caution">
    <text evidence="1">The sequence shown here is derived from an EMBL/GenBank/DDBJ whole genome shotgun (WGS) entry which is preliminary data.</text>
</comment>
<accession>A0A7X4GKA8</accession>
<protein>
    <submittedName>
        <fullName evidence="1">DUF3142 domain-containing protein</fullName>
    </submittedName>
</protein>
<reference evidence="1 2" key="1">
    <citation type="submission" date="2019-12" db="EMBL/GenBank/DDBJ databases">
        <authorList>
            <person name="Feng G."/>
            <person name="Zhu H."/>
        </authorList>
    </citation>
    <scope>NUCLEOTIDE SEQUENCE [LARGE SCALE GENOMIC DNA]</scope>
    <source>
        <strain evidence="1 2">FGD1</strain>
    </source>
</reference>
<proteinExistence type="predicted"/>
<dbReference type="AlphaFoldDB" id="A0A7X4GKA8"/>
<dbReference type="Pfam" id="PF11340">
    <property type="entry name" value="DUF3142"/>
    <property type="match status" value="1"/>
</dbReference>
<organism evidence="1 2">
    <name type="scientific">Novosphingobium silvae</name>
    <dbReference type="NCBI Taxonomy" id="2692619"/>
    <lineage>
        <taxon>Bacteria</taxon>
        <taxon>Pseudomonadati</taxon>
        <taxon>Pseudomonadota</taxon>
        <taxon>Alphaproteobacteria</taxon>
        <taxon>Sphingomonadales</taxon>
        <taxon>Sphingomonadaceae</taxon>
        <taxon>Novosphingobium</taxon>
    </lineage>
</organism>
<evidence type="ECO:0000313" key="1">
    <source>
        <dbReference type="EMBL" id="MYM00159.1"/>
    </source>
</evidence>
<sequence>MLAACGTGRGAPVDPRRYEAFFLWPGVKAPDWLDEAGEVYVLAGEVRHRAGRGFVPLRATPRVSGPALWCVVRVERLDWEEGVYLAVLRTLALWEQAGNRLVGLQVDFDAATRGLGRYAEFLADLRRRLPRRWKLSITGLMDWSAGGDAAALAGLGATVDEIVVQTYQGRRTIPGYEVYLTALARLG</sequence>
<evidence type="ECO:0000313" key="2">
    <source>
        <dbReference type="Proteomes" id="UP000465810"/>
    </source>
</evidence>
<dbReference type="EMBL" id="WVTD01000031">
    <property type="protein sequence ID" value="MYM00159.1"/>
    <property type="molecule type" value="Genomic_DNA"/>
</dbReference>
<dbReference type="Proteomes" id="UP000465810">
    <property type="component" value="Unassembled WGS sequence"/>
</dbReference>
<keyword evidence="2" id="KW-1185">Reference proteome</keyword>